<feature type="region of interest" description="Disordered" evidence="1">
    <location>
        <begin position="274"/>
        <end position="313"/>
    </location>
</feature>
<feature type="compositionally biased region" description="Basic residues" evidence="1">
    <location>
        <begin position="302"/>
        <end position="313"/>
    </location>
</feature>
<dbReference type="EMBL" id="JANSLD010000027">
    <property type="protein sequence ID" value="MCY1583343.1"/>
    <property type="molecule type" value="Genomic_DNA"/>
</dbReference>
<evidence type="ECO:0000256" key="1">
    <source>
        <dbReference type="SAM" id="MobiDB-lite"/>
    </source>
</evidence>
<keyword evidence="3" id="KW-1185">Reference proteome</keyword>
<dbReference type="InterPro" id="IPR009319">
    <property type="entry name" value="Phage_A118_VSP1"/>
</dbReference>
<gene>
    <name evidence="2" type="ORF">NW133_07350</name>
</gene>
<proteinExistence type="predicted"/>
<evidence type="ECO:0000313" key="3">
    <source>
        <dbReference type="Proteomes" id="UP001072952"/>
    </source>
</evidence>
<accession>A0ABT4BKY8</accession>
<evidence type="ECO:0000313" key="2">
    <source>
        <dbReference type="EMBL" id="MCY1583343.1"/>
    </source>
</evidence>
<dbReference type="Proteomes" id="UP001072952">
    <property type="component" value="Unassembled WGS sequence"/>
</dbReference>
<name>A0ABT4BKY8_9STAP</name>
<comment type="caution">
    <text evidence="2">The sequence shown here is derived from an EMBL/GenBank/DDBJ whole genome shotgun (WGS) entry which is preliminary data.</text>
</comment>
<sequence length="351" mass="40177">MALTQRQYESILDYATAQIQELVASGYDINNDKDIQRLYMGIDKVYKQLNETIVNHVPQSVYETYMKGLEGAEQALKDAGIAVSVEGVQQLLSVAQSPIHLEAMANIVSDTLTDLQAATRTAQAYGHKELDKALNDVRNEIANGYVSGATTQQITKRVSQKFGNYGMTSFITSDGKHLPLDFYGKTVTRTKLQTADNHAHLNRYKEKNVKHVFVTGNIPTCHECAPYRNTVFATERGDEFPYVDLHTTFPKHPNCQCNFRPWIQAFKSDEEVQKEKEKASSFNPDEDVRSENERQKYERKQRLQAKARRKQHTYNKLKAHLGAQGPTSYEEFKRASLRQYHTWLARYKNLT</sequence>
<reference evidence="2" key="1">
    <citation type="journal article" date="2022" name="Int. J. Mol. Sci.">
        <title>Phenotypic and Genotypic Virulence Characterisation of Staphylococcus pettenkoferi Strains Isolated from Human Bloodstream and Diabetic Foot Infections.</title>
        <authorList>
            <person name="Magnan C."/>
            <person name="Ahmad-Mansour N."/>
            <person name="Pouget C."/>
            <person name="Morsli M."/>
            <person name="Huc-Brandt S."/>
            <person name="Pantel A."/>
            <person name="Dunyach-Remy C."/>
            <person name="Sotto A."/>
            <person name="Molle V."/>
            <person name="Lavigne J.-P."/>
        </authorList>
    </citation>
    <scope>NUCLEOTIDE SEQUENCE</scope>
    <source>
        <strain evidence="2">NSP012P</strain>
    </source>
</reference>
<dbReference type="Pfam" id="PF06152">
    <property type="entry name" value="Phage_min_cap2"/>
    <property type="match status" value="1"/>
</dbReference>
<feature type="compositionally biased region" description="Basic and acidic residues" evidence="1">
    <location>
        <begin position="286"/>
        <end position="301"/>
    </location>
</feature>
<reference evidence="2" key="2">
    <citation type="submission" date="2022-08" db="EMBL/GenBank/DDBJ databases">
        <authorList>
            <person name="Magnan C."/>
        </authorList>
    </citation>
    <scope>NUCLEOTIDE SEQUENCE</scope>
    <source>
        <strain evidence="2">NSP012P</strain>
    </source>
</reference>
<dbReference type="RefSeq" id="WP_268213464.1">
    <property type="nucleotide sequence ID" value="NZ_JANSLD010000027.1"/>
</dbReference>
<protein>
    <submittedName>
        <fullName evidence="2">Phage minor capsid protein</fullName>
    </submittedName>
</protein>
<organism evidence="2 3">
    <name type="scientific">Staphylococcus pettenkoferi</name>
    <dbReference type="NCBI Taxonomy" id="170573"/>
    <lineage>
        <taxon>Bacteria</taxon>
        <taxon>Bacillati</taxon>
        <taxon>Bacillota</taxon>
        <taxon>Bacilli</taxon>
        <taxon>Bacillales</taxon>
        <taxon>Staphylococcaceae</taxon>
        <taxon>Staphylococcus</taxon>
    </lineage>
</organism>